<dbReference type="Proteomes" id="UP000304953">
    <property type="component" value="Unassembled WGS sequence"/>
</dbReference>
<dbReference type="EMBL" id="SRYA01000054">
    <property type="protein sequence ID" value="TGY91556.1"/>
    <property type="molecule type" value="Genomic_DNA"/>
</dbReference>
<evidence type="ECO:0000313" key="2">
    <source>
        <dbReference type="Proteomes" id="UP000304953"/>
    </source>
</evidence>
<keyword evidence="2" id="KW-1185">Reference proteome</keyword>
<sequence length="392" mass="43125">MVTILINLLIKEKDDVKNPAVRQQYGMLCGTVGIVLNFLLFFGKFLAGAISNSISVTADAFNNLSDAGSSCVTLVGFKMAGAKPDVGHPFGHGRIEYIAGLIVSGAILLMAVELVRTSVDKIFHPQEVEFRILTAVILLISILVKLYMAYYNYRIGKKVDSAAMRATATDSLSDTCATAVVLLSAVVGKVTGLQIDGYCGVLVGIFIFYAGICAARETLDPLLGQAPEETLVRQIEKIVLSQEEICGIHDLLVHDYGPGRLMISLHAEVPAEGNILELHDIIDNTEVELRRKLNCDAVIHMDPVVTEDEHVLYLQKQVREIIKRIDSVISMHDFRVVAGPSHTNLIFDIVVPYDYEISDEELIQQIQDQAAKVLGENHFVVIQVDKAYCKKE</sequence>
<comment type="caution">
    <text evidence="1">The sequence shown here is derived from an EMBL/GenBank/DDBJ whole genome shotgun (WGS) entry which is preliminary data.</text>
</comment>
<protein>
    <submittedName>
        <fullName evidence="1">Cation transporter</fullName>
    </submittedName>
</protein>
<reference evidence="1" key="1">
    <citation type="submission" date="2019-04" db="EMBL/GenBank/DDBJ databases">
        <title>Microbes associate with the intestines of laboratory mice.</title>
        <authorList>
            <person name="Navarre W."/>
            <person name="Wong E."/>
            <person name="Huang K."/>
            <person name="Tropini C."/>
            <person name="Ng K."/>
            <person name="Yu B."/>
        </authorList>
    </citation>
    <scope>NUCLEOTIDE SEQUENCE</scope>
    <source>
        <strain evidence="1">NM01_1-7b</strain>
    </source>
</reference>
<name>A0AC61RR79_9FIRM</name>
<evidence type="ECO:0000313" key="1">
    <source>
        <dbReference type="EMBL" id="TGY91556.1"/>
    </source>
</evidence>
<organism evidence="1 2">
    <name type="scientific">Petralouisia muris</name>
    <dbReference type="NCBI Taxonomy" id="3032872"/>
    <lineage>
        <taxon>Bacteria</taxon>
        <taxon>Bacillati</taxon>
        <taxon>Bacillota</taxon>
        <taxon>Clostridia</taxon>
        <taxon>Lachnospirales</taxon>
        <taxon>Lachnospiraceae</taxon>
        <taxon>Petralouisia</taxon>
    </lineage>
</organism>
<proteinExistence type="predicted"/>
<gene>
    <name evidence="1" type="ORF">E5329_20580</name>
</gene>
<accession>A0AC61RR79</accession>